<evidence type="ECO:0000313" key="1">
    <source>
        <dbReference type="EMBL" id="KKM78859.1"/>
    </source>
</evidence>
<sequence>MPREDPPLCPLCNEPTKAEHPITEEGWKPWLIGCWDCRLEMKGRPGESLAPLMAKWNELLGVVEIRQRAAAVRKTWHDDKGVMIPFDERKLPVFPATCDTCEGKLPDGVTASRCAACCEYINSGRRNEDRVCAYLETHGRASAAAIARKLGADATGVLKTLRGGEDKRFWRSGTKARPLWEAIP</sequence>
<dbReference type="InterPro" id="IPR036388">
    <property type="entry name" value="WH-like_DNA-bd_sf"/>
</dbReference>
<name>A0A0F9K9J3_9ZZZZ</name>
<gene>
    <name evidence="1" type="ORF">LCGC14_1355740</name>
</gene>
<dbReference type="EMBL" id="LAZR01008423">
    <property type="protein sequence ID" value="KKM78859.1"/>
    <property type="molecule type" value="Genomic_DNA"/>
</dbReference>
<comment type="caution">
    <text evidence="1">The sequence shown here is derived from an EMBL/GenBank/DDBJ whole genome shotgun (WGS) entry which is preliminary data.</text>
</comment>
<proteinExistence type="predicted"/>
<organism evidence="1">
    <name type="scientific">marine sediment metagenome</name>
    <dbReference type="NCBI Taxonomy" id="412755"/>
    <lineage>
        <taxon>unclassified sequences</taxon>
        <taxon>metagenomes</taxon>
        <taxon>ecological metagenomes</taxon>
    </lineage>
</organism>
<dbReference type="Gene3D" id="1.10.10.10">
    <property type="entry name" value="Winged helix-like DNA-binding domain superfamily/Winged helix DNA-binding domain"/>
    <property type="match status" value="1"/>
</dbReference>
<accession>A0A0F9K9J3</accession>
<protein>
    <submittedName>
        <fullName evidence="1">Uncharacterized protein</fullName>
    </submittedName>
</protein>
<reference evidence="1" key="1">
    <citation type="journal article" date="2015" name="Nature">
        <title>Complex archaea that bridge the gap between prokaryotes and eukaryotes.</title>
        <authorList>
            <person name="Spang A."/>
            <person name="Saw J.H."/>
            <person name="Jorgensen S.L."/>
            <person name="Zaremba-Niedzwiedzka K."/>
            <person name="Martijn J."/>
            <person name="Lind A.E."/>
            <person name="van Eijk R."/>
            <person name="Schleper C."/>
            <person name="Guy L."/>
            <person name="Ettema T.J."/>
        </authorList>
    </citation>
    <scope>NUCLEOTIDE SEQUENCE</scope>
</reference>
<dbReference type="AlphaFoldDB" id="A0A0F9K9J3"/>